<dbReference type="InterPro" id="IPR013785">
    <property type="entry name" value="Aldolase_TIM"/>
</dbReference>
<dbReference type="PIRSF" id="PIRSF000164">
    <property type="entry name" value="DHO_oxidase"/>
    <property type="match status" value="1"/>
</dbReference>
<dbReference type="PANTHER" id="PTHR48109">
    <property type="entry name" value="DIHYDROOROTATE DEHYDROGENASE (QUINONE), MITOCHONDRIAL-RELATED"/>
    <property type="match status" value="1"/>
</dbReference>
<dbReference type="UniPathway" id="UPA00070"/>
<dbReference type="Pfam" id="PF01180">
    <property type="entry name" value="DHO_dh"/>
    <property type="match status" value="1"/>
</dbReference>
<evidence type="ECO:0000259" key="10">
    <source>
        <dbReference type="Pfam" id="PF01180"/>
    </source>
</evidence>
<comment type="subcellular location">
    <subcellularLocation>
        <location evidence="2">Cytoplasm</location>
    </subcellularLocation>
</comment>
<accession>A0A6J6J4I4</accession>
<name>A0A6J6J4I4_9ZZZZ</name>
<keyword evidence="8" id="KW-0665">Pyrimidine biosynthesis</keyword>
<evidence type="ECO:0000256" key="7">
    <source>
        <dbReference type="ARBA" id="ARBA00022643"/>
    </source>
</evidence>
<dbReference type="CDD" id="cd04740">
    <property type="entry name" value="DHOD_1B_like"/>
    <property type="match status" value="1"/>
</dbReference>
<evidence type="ECO:0000256" key="9">
    <source>
        <dbReference type="ARBA" id="ARBA00023002"/>
    </source>
</evidence>
<dbReference type="GO" id="GO:0006207">
    <property type="term" value="P:'de novo' pyrimidine nucleobase biosynthetic process"/>
    <property type="evidence" value="ECO:0007669"/>
    <property type="project" value="InterPro"/>
</dbReference>
<evidence type="ECO:0000256" key="6">
    <source>
        <dbReference type="ARBA" id="ARBA00022630"/>
    </source>
</evidence>
<protein>
    <submittedName>
        <fullName evidence="11">Unannotated protein</fullName>
    </submittedName>
</protein>
<evidence type="ECO:0000256" key="4">
    <source>
        <dbReference type="ARBA" id="ARBA00008008"/>
    </source>
</evidence>
<dbReference type="InterPro" id="IPR049622">
    <property type="entry name" value="Dihydroorotate_DH_I"/>
</dbReference>
<evidence type="ECO:0000256" key="5">
    <source>
        <dbReference type="ARBA" id="ARBA00022490"/>
    </source>
</evidence>
<dbReference type="AlphaFoldDB" id="A0A6J6J4I4"/>
<evidence type="ECO:0000256" key="3">
    <source>
        <dbReference type="ARBA" id="ARBA00004725"/>
    </source>
</evidence>
<dbReference type="PANTHER" id="PTHR48109:SF1">
    <property type="entry name" value="DIHYDROOROTATE DEHYDROGENASE (FUMARATE)"/>
    <property type="match status" value="1"/>
</dbReference>
<evidence type="ECO:0000313" key="11">
    <source>
        <dbReference type="EMBL" id="CAB4631801.1"/>
    </source>
</evidence>
<dbReference type="NCBIfam" id="TIGR01037">
    <property type="entry name" value="pyrD_sub1_fam"/>
    <property type="match status" value="1"/>
</dbReference>
<keyword evidence="5" id="KW-0963">Cytoplasm</keyword>
<reference evidence="11" key="1">
    <citation type="submission" date="2020-05" db="EMBL/GenBank/DDBJ databases">
        <authorList>
            <person name="Chiriac C."/>
            <person name="Salcher M."/>
            <person name="Ghai R."/>
            <person name="Kavagutti S V."/>
        </authorList>
    </citation>
    <scope>NUCLEOTIDE SEQUENCE</scope>
</reference>
<dbReference type="Gene3D" id="3.20.20.70">
    <property type="entry name" value="Aldolase class I"/>
    <property type="match status" value="1"/>
</dbReference>
<evidence type="ECO:0000256" key="8">
    <source>
        <dbReference type="ARBA" id="ARBA00022975"/>
    </source>
</evidence>
<evidence type="ECO:0000256" key="1">
    <source>
        <dbReference type="ARBA" id="ARBA00001917"/>
    </source>
</evidence>
<dbReference type="GO" id="GO:0005737">
    <property type="term" value="C:cytoplasm"/>
    <property type="evidence" value="ECO:0007669"/>
    <property type="project" value="UniProtKB-SubCell"/>
</dbReference>
<dbReference type="InterPro" id="IPR012135">
    <property type="entry name" value="Dihydroorotate_DH_1_2"/>
</dbReference>
<comment type="pathway">
    <text evidence="3">Pyrimidine metabolism; UMP biosynthesis via de novo pathway.</text>
</comment>
<dbReference type="InterPro" id="IPR033888">
    <property type="entry name" value="DHOD_1B"/>
</dbReference>
<organism evidence="11">
    <name type="scientific">freshwater metagenome</name>
    <dbReference type="NCBI Taxonomy" id="449393"/>
    <lineage>
        <taxon>unclassified sequences</taxon>
        <taxon>metagenomes</taxon>
        <taxon>ecological metagenomes</taxon>
    </lineage>
</organism>
<dbReference type="InterPro" id="IPR050074">
    <property type="entry name" value="DHO_dehydrogenase"/>
</dbReference>
<feature type="domain" description="Dihydroorotate dehydrogenase catalytic" evidence="10">
    <location>
        <begin position="31"/>
        <end position="305"/>
    </location>
</feature>
<dbReference type="SUPFAM" id="SSF51395">
    <property type="entry name" value="FMN-linked oxidoreductases"/>
    <property type="match status" value="1"/>
</dbReference>
<dbReference type="InterPro" id="IPR024920">
    <property type="entry name" value="Dihydroorotate_DH_1"/>
</dbReference>
<dbReference type="GO" id="GO:0044205">
    <property type="term" value="P:'de novo' UMP biosynthetic process"/>
    <property type="evidence" value="ECO:0007669"/>
    <property type="project" value="UniProtKB-UniPathway"/>
</dbReference>
<gene>
    <name evidence="11" type="ORF">UFOPK1908_01511</name>
</gene>
<dbReference type="HAMAP" id="MF_00224">
    <property type="entry name" value="DHO_dh_type1"/>
    <property type="match status" value="1"/>
</dbReference>
<sequence length="336" mass="35209">MSRALITSGPIDPTVNLPAVDMSTSLGYFETPAPVFTASGCAAAGKELDQFFDITQLGGIVTKSVMMNARSGRATPRMTETPSGMLNSIGLQGPGIDSFIENDLAWLRQRGARTVVSIAGGSVEEYGKLAAKLRTVDGISAIEVNISCPNVEDRGQVFACDPNSSAQVIQAVRRNSDTKIPIIAKLSPDVTSIVSIAQAVERAGADAVAVINTTLGLVINLETMRPALGGITGGLSGPAIRPMAVRCVWQIHQALPQLPILGMGGIRNGEDALQFILAGASAVSVGTVTFHDPSAPIRVQQELEIALAQRGFATLREAIGFAHRGPDVAVIEEEQE</sequence>
<comment type="cofactor">
    <cofactor evidence="1">
        <name>FMN</name>
        <dbReference type="ChEBI" id="CHEBI:58210"/>
    </cofactor>
</comment>
<dbReference type="GO" id="GO:0004152">
    <property type="term" value="F:dihydroorotate dehydrogenase activity"/>
    <property type="evidence" value="ECO:0007669"/>
    <property type="project" value="InterPro"/>
</dbReference>
<keyword evidence="7" id="KW-0288">FMN</keyword>
<evidence type="ECO:0000256" key="2">
    <source>
        <dbReference type="ARBA" id="ARBA00004496"/>
    </source>
</evidence>
<dbReference type="InterPro" id="IPR005720">
    <property type="entry name" value="Dihydroorotate_DH_cat"/>
</dbReference>
<dbReference type="EMBL" id="CAEZVB010000116">
    <property type="protein sequence ID" value="CAB4631801.1"/>
    <property type="molecule type" value="Genomic_DNA"/>
</dbReference>
<dbReference type="InterPro" id="IPR001295">
    <property type="entry name" value="Dihydroorotate_DH_CS"/>
</dbReference>
<proteinExistence type="inferred from homology"/>
<dbReference type="PROSITE" id="PS00912">
    <property type="entry name" value="DHODEHASE_2"/>
    <property type="match status" value="1"/>
</dbReference>
<comment type="similarity">
    <text evidence="4">Belongs to the dihydroorotate dehydrogenase family. Type 1 subfamily.</text>
</comment>
<dbReference type="NCBIfam" id="NF005574">
    <property type="entry name" value="PRK07259.1"/>
    <property type="match status" value="1"/>
</dbReference>
<keyword evidence="9" id="KW-0560">Oxidoreductase</keyword>
<keyword evidence="6" id="KW-0285">Flavoprotein</keyword>